<protein>
    <submittedName>
        <fullName evidence="3">Tad domain-containing protein</fullName>
    </submittedName>
</protein>
<proteinExistence type="predicted"/>
<dbReference type="Pfam" id="PF13400">
    <property type="entry name" value="Tad"/>
    <property type="match status" value="1"/>
</dbReference>
<feature type="domain" description="Putative Flp pilus-assembly TadG-like N-terminal" evidence="2">
    <location>
        <begin position="18"/>
        <end position="63"/>
    </location>
</feature>
<comment type="caution">
    <text evidence="3">The sequence shown here is derived from an EMBL/GenBank/DDBJ whole genome shotgun (WGS) entry which is preliminary data.</text>
</comment>
<organism evidence="3 4">
    <name type="scientific">Qipengyuania profundimaris</name>
    <dbReference type="NCBI Taxonomy" id="3067652"/>
    <lineage>
        <taxon>Bacteria</taxon>
        <taxon>Pseudomonadati</taxon>
        <taxon>Pseudomonadota</taxon>
        <taxon>Alphaproteobacteria</taxon>
        <taxon>Sphingomonadales</taxon>
        <taxon>Erythrobacteraceae</taxon>
        <taxon>Qipengyuania</taxon>
    </lineage>
</organism>
<name>A0ABT9HQ64_9SPHN</name>
<feature type="transmembrane region" description="Helical" evidence="1">
    <location>
        <begin position="20"/>
        <end position="42"/>
    </location>
</feature>
<evidence type="ECO:0000313" key="4">
    <source>
        <dbReference type="Proteomes" id="UP001240639"/>
    </source>
</evidence>
<keyword evidence="1" id="KW-0812">Transmembrane</keyword>
<keyword evidence="1" id="KW-0472">Membrane</keyword>
<evidence type="ECO:0000256" key="1">
    <source>
        <dbReference type="SAM" id="Phobius"/>
    </source>
</evidence>
<sequence>MIDRMRNLVRDVRKDEGGNVLTLMGLSMIPLIGTLGLAVDVAQWISWKRDLRSAADSAAMAGGLELKNGGDAEEVDAVVRNVLGRNTQHSYIIEAVETPPTAGEFAGDASMVRVVLTTSTKLPFSSMFLTTAPTIRVESVAQASSEVANCMIALAPTGTALSIAGSSTVDMNCGLQSNSDFDATTSGSIVAGALSAVGNVNEGNNISEDTRINRGVAPETDPYADLISDPDEVCSNTESISGINNILYPGCYKGITINSNARVTLQPGTYYLGEGGFKVNGHAQVVGTGVTLVFTNTSSPFNANKVGTFDAMGTSNVQITAPDTGDYAGILMHQDSRTPLSNANRLFVTGDNNSEFEGTIYAPSNQVTFSGNSSMTTDCLQIIAQYITFTGNTSVSNTCQPGRGVVSFSGDQVLRLRK</sequence>
<gene>
    <name evidence="3" type="ORF">Q9K02_09105</name>
</gene>
<evidence type="ECO:0000313" key="3">
    <source>
        <dbReference type="EMBL" id="MDP4575291.1"/>
    </source>
</evidence>
<dbReference type="Proteomes" id="UP001240639">
    <property type="component" value="Unassembled WGS sequence"/>
</dbReference>
<evidence type="ECO:0000259" key="2">
    <source>
        <dbReference type="Pfam" id="PF13400"/>
    </source>
</evidence>
<dbReference type="InterPro" id="IPR028087">
    <property type="entry name" value="Tad_N"/>
</dbReference>
<dbReference type="RefSeq" id="WP_305932611.1">
    <property type="nucleotide sequence ID" value="NZ_JAVAIM010000001.1"/>
</dbReference>
<keyword evidence="4" id="KW-1185">Reference proteome</keyword>
<dbReference type="EMBL" id="JAVAIM010000001">
    <property type="protein sequence ID" value="MDP4575291.1"/>
    <property type="molecule type" value="Genomic_DNA"/>
</dbReference>
<reference evidence="3 4" key="1">
    <citation type="submission" date="2023-08" db="EMBL/GenBank/DDBJ databases">
        <title>genomic of G39.</title>
        <authorList>
            <person name="Wang Y."/>
        </authorList>
    </citation>
    <scope>NUCLEOTIDE SEQUENCE [LARGE SCALE GENOMIC DNA]</scope>
    <source>
        <strain evidence="3 4">G39</strain>
    </source>
</reference>
<keyword evidence="1" id="KW-1133">Transmembrane helix</keyword>
<accession>A0ABT9HQ64</accession>